<comment type="caution">
    <text evidence="2">The sequence shown here is derived from an EMBL/GenBank/DDBJ whole genome shotgun (WGS) entry which is preliminary data.</text>
</comment>
<evidence type="ECO:0000256" key="1">
    <source>
        <dbReference type="SAM" id="MobiDB-lite"/>
    </source>
</evidence>
<gene>
    <name evidence="2" type="ORF">ACFPCY_00870</name>
</gene>
<proteinExistence type="predicted"/>
<dbReference type="Proteomes" id="UP001595872">
    <property type="component" value="Unassembled WGS sequence"/>
</dbReference>
<organism evidence="2 3">
    <name type="scientific">Actinomadura gamaensis</name>
    <dbReference type="NCBI Taxonomy" id="1763541"/>
    <lineage>
        <taxon>Bacteria</taxon>
        <taxon>Bacillati</taxon>
        <taxon>Actinomycetota</taxon>
        <taxon>Actinomycetes</taxon>
        <taxon>Streptosporangiales</taxon>
        <taxon>Thermomonosporaceae</taxon>
        <taxon>Actinomadura</taxon>
    </lineage>
</organism>
<name>A0ABV9TPD9_9ACTN</name>
<protein>
    <submittedName>
        <fullName evidence="2">Uncharacterized protein</fullName>
    </submittedName>
</protein>
<reference evidence="3" key="1">
    <citation type="journal article" date="2019" name="Int. J. Syst. Evol. Microbiol.">
        <title>The Global Catalogue of Microorganisms (GCM) 10K type strain sequencing project: providing services to taxonomists for standard genome sequencing and annotation.</title>
        <authorList>
            <consortium name="The Broad Institute Genomics Platform"/>
            <consortium name="The Broad Institute Genome Sequencing Center for Infectious Disease"/>
            <person name="Wu L."/>
            <person name="Ma J."/>
        </authorList>
    </citation>
    <scope>NUCLEOTIDE SEQUENCE [LARGE SCALE GENOMIC DNA]</scope>
    <source>
        <strain evidence="3">KLKA75</strain>
    </source>
</reference>
<evidence type="ECO:0000313" key="2">
    <source>
        <dbReference type="EMBL" id="MFC4905859.1"/>
    </source>
</evidence>
<sequence length="92" mass="10243">MNPMPTVQFETQGGATVESRRPVPQETEMNLLSQDLSRERIPVPEIEVDAASAAELRAARVRALRRARRAAQFRAARVSRALLAPAPRRPLD</sequence>
<evidence type="ECO:0000313" key="3">
    <source>
        <dbReference type="Proteomes" id="UP001595872"/>
    </source>
</evidence>
<dbReference type="EMBL" id="JBHSIT010000001">
    <property type="protein sequence ID" value="MFC4905859.1"/>
    <property type="molecule type" value="Genomic_DNA"/>
</dbReference>
<dbReference type="RefSeq" id="WP_378251596.1">
    <property type="nucleotide sequence ID" value="NZ_JBHSIT010000001.1"/>
</dbReference>
<keyword evidence="3" id="KW-1185">Reference proteome</keyword>
<feature type="region of interest" description="Disordered" evidence="1">
    <location>
        <begin position="1"/>
        <end position="27"/>
    </location>
</feature>
<accession>A0ABV9TPD9</accession>